<dbReference type="Pfam" id="PF14542">
    <property type="entry name" value="Acetyltransf_CG"/>
    <property type="match status" value="1"/>
</dbReference>
<proteinExistence type="predicted"/>
<dbReference type="GO" id="GO:0016740">
    <property type="term" value="F:transferase activity"/>
    <property type="evidence" value="ECO:0007669"/>
    <property type="project" value="UniProtKB-KW"/>
</dbReference>
<gene>
    <name evidence="2" type="ORF">DBV39_09160</name>
</gene>
<dbReference type="KEGG" id="boz:DBV39_09160"/>
<dbReference type="PROSITE" id="PS51729">
    <property type="entry name" value="GNAT_YJDJ"/>
    <property type="match status" value="1"/>
</dbReference>
<accession>A0A2R4XPK8</accession>
<dbReference type="EMBL" id="CP028901">
    <property type="protein sequence ID" value="AWB35742.1"/>
    <property type="molecule type" value="Genomic_DNA"/>
</dbReference>
<dbReference type="SUPFAM" id="SSF55729">
    <property type="entry name" value="Acyl-CoA N-acyltransferases (Nat)"/>
    <property type="match status" value="1"/>
</dbReference>
<reference evidence="2 3" key="1">
    <citation type="submission" date="2018-04" db="EMBL/GenBank/DDBJ databases">
        <title>Bordetella sp. HZ20 isolated from seawater.</title>
        <authorList>
            <person name="Sun C."/>
        </authorList>
    </citation>
    <scope>NUCLEOTIDE SEQUENCE [LARGE SCALE GENOMIC DNA]</scope>
    <source>
        <strain evidence="2 3">HZ20</strain>
    </source>
</reference>
<dbReference type="RefSeq" id="WP_108623198.1">
    <property type="nucleotide sequence ID" value="NZ_CP028901.1"/>
</dbReference>
<sequence>MHTIEHDSQTQRFTMPVEGHHCVLDYELEGTVMTITHTRVPDALAGRGLAGTLTRHVLEFAQGRQWQVVPQCSYVAAYIVRHPEYRNLLQTPEVFV</sequence>
<keyword evidence="2" id="KW-0808">Transferase</keyword>
<evidence type="ECO:0000313" key="2">
    <source>
        <dbReference type="EMBL" id="AWB35742.1"/>
    </source>
</evidence>
<dbReference type="PANTHER" id="PTHR31435:SF9">
    <property type="entry name" value="PROTEIN NATD1"/>
    <property type="match status" value="1"/>
</dbReference>
<dbReference type="PANTHER" id="PTHR31435">
    <property type="entry name" value="PROTEIN NATD1"/>
    <property type="match status" value="1"/>
</dbReference>
<dbReference type="InterPro" id="IPR045057">
    <property type="entry name" value="Gcn5-rel_NAT"/>
</dbReference>
<name>A0A2R4XPK8_9BURK</name>
<dbReference type="AlphaFoldDB" id="A0A2R4XPK8"/>
<keyword evidence="3" id="KW-1185">Reference proteome</keyword>
<dbReference type="Proteomes" id="UP000244571">
    <property type="component" value="Chromosome"/>
</dbReference>
<dbReference type="Gene3D" id="3.40.630.30">
    <property type="match status" value="1"/>
</dbReference>
<dbReference type="OrthoDB" id="9813275at2"/>
<feature type="domain" description="N-acetyltransferase" evidence="1">
    <location>
        <begin position="5"/>
        <end position="90"/>
    </location>
</feature>
<organism evidence="2 3">
    <name type="scientific">Orrella marina</name>
    <dbReference type="NCBI Taxonomy" id="2163011"/>
    <lineage>
        <taxon>Bacteria</taxon>
        <taxon>Pseudomonadati</taxon>
        <taxon>Pseudomonadota</taxon>
        <taxon>Betaproteobacteria</taxon>
        <taxon>Burkholderiales</taxon>
        <taxon>Alcaligenaceae</taxon>
        <taxon>Orrella</taxon>
    </lineage>
</organism>
<dbReference type="InterPro" id="IPR031165">
    <property type="entry name" value="GNAT_YJDJ"/>
</dbReference>
<protein>
    <submittedName>
        <fullName evidence="2">GNAT family N-acetyltransferase</fullName>
    </submittedName>
</protein>
<dbReference type="InterPro" id="IPR016181">
    <property type="entry name" value="Acyl_CoA_acyltransferase"/>
</dbReference>
<evidence type="ECO:0000313" key="3">
    <source>
        <dbReference type="Proteomes" id="UP000244571"/>
    </source>
</evidence>
<evidence type="ECO:0000259" key="1">
    <source>
        <dbReference type="PROSITE" id="PS51729"/>
    </source>
</evidence>